<name>A0A8D5FG60_9BACT</name>
<evidence type="ECO:0000313" key="2">
    <source>
        <dbReference type="Proteomes" id="UP000826725"/>
    </source>
</evidence>
<proteinExistence type="predicted"/>
<keyword evidence="2" id="KW-1185">Reference proteome</keyword>
<sequence length="185" mass="21797">MKDFHLSESSKTHFSKLLQKLFDTPPVVTNETDDLFTILKNTAHFFRILGKKNILVLKGILDREKSSFEEIIKTFYELTSYPDVLEKEYGIVFKDEGLYDYASFFQSTMGGRLYLFRRDSTSRMVISFYAVMIIDKANSEGYNRHGIDLRPAIDSLIEEMENTGKNLHYKEEYLDKLYDLKEKYF</sequence>
<dbReference type="EMBL" id="AP024086">
    <property type="protein sequence ID" value="BCL60718.1"/>
    <property type="molecule type" value="Genomic_DNA"/>
</dbReference>
<organism evidence="1 2">
    <name type="scientific">Desulfomarina profundi</name>
    <dbReference type="NCBI Taxonomy" id="2772557"/>
    <lineage>
        <taxon>Bacteria</taxon>
        <taxon>Pseudomonadati</taxon>
        <taxon>Thermodesulfobacteriota</taxon>
        <taxon>Desulfobulbia</taxon>
        <taxon>Desulfobulbales</taxon>
        <taxon>Desulfobulbaceae</taxon>
        <taxon>Desulfomarina</taxon>
    </lineage>
</organism>
<dbReference type="KEGG" id="dbk:DGMP_14110"/>
<dbReference type="AlphaFoldDB" id="A0A8D5FG60"/>
<gene>
    <name evidence="1" type="ORF">DGMP_14110</name>
</gene>
<accession>A0A8D5FG60</accession>
<protein>
    <submittedName>
        <fullName evidence="1">Uncharacterized protein</fullName>
    </submittedName>
</protein>
<evidence type="ECO:0000313" key="1">
    <source>
        <dbReference type="EMBL" id="BCL60718.1"/>
    </source>
</evidence>
<reference evidence="1" key="1">
    <citation type="submission" date="2020-09" db="EMBL/GenBank/DDBJ databases">
        <title>Desulfogranum mesoprofundum gen. nov., sp. nov., a novel mesophilic, sulfate-reducing chemolithoautotroph isolated from a deep-sea hydrothermal vent chimney in the Suiyo Seamount.</title>
        <authorList>
            <person name="Hashimoto Y."/>
            <person name="Nakagawa S."/>
        </authorList>
    </citation>
    <scope>NUCLEOTIDE SEQUENCE</scope>
    <source>
        <strain evidence="1">KT2</strain>
    </source>
</reference>
<dbReference type="Proteomes" id="UP000826725">
    <property type="component" value="Chromosome"/>
</dbReference>